<dbReference type="GO" id="GO:0005886">
    <property type="term" value="C:plasma membrane"/>
    <property type="evidence" value="ECO:0007669"/>
    <property type="project" value="TreeGrafter"/>
</dbReference>
<keyword evidence="6" id="KW-0808">Transferase</keyword>
<dbReference type="OrthoDB" id="9803632at2"/>
<feature type="transmembrane region" description="Helical" evidence="5">
    <location>
        <begin position="42"/>
        <end position="59"/>
    </location>
</feature>
<protein>
    <submittedName>
        <fullName evidence="6">Prenyltransferase, UbiA family</fullName>
    </submittedName>
</protein>
<evidence type="ECO:0000256" key="4">
    <source>
        <dbReference type="ARBA" id="ARBA00023136"/>
    </source>
</evidence>
<dbReference type="NCBIfam" id="NF008978">
    <property type="entry name" value="PRK12324.1-4"/>
    <property type="match status" value="1"/>
</dbReference>
<feature type="transmembrane region" description="Helical" evidence="5">
    <location>
        <begin position="160"/>
        <end position="177"/>
    </location>
</feature>
<dbReference type="PANTHER" id="PTHR11048:SF5">
    <property type="entry name" value="DECAPRENYL-PHOSPHATE PHOSPHORIBOSYLTRANSFERASE"/>
    <property type="match status" value="1"/>
</dbReference>
<organism evidence="6 7">
    <name type="scientific">Bulleidia extructa W1219</name>
    <dbReference type="NCBI Taxonomy" id="679192"/>
    <lineage>
        <taxon>Bacteria</taxon>
        <taxon>Bacillati</taxon>
        <taxon>Bacillota</taxon>
        <taxon>Erysipelotrichia</taxon>
        <taxon>Erysipelotrichales</taxon>
        <taxon>Erysipelotrichaceae</taxon>
        <taxon>Bulleidia</taxon>
    </lineage>
</organism>
<dbReference type="AlphaFoldDB" id="D2MPU3"/>
<accession>D2MPU3</accession>
<feature type="transmembrane region" description="Helical" evidence="5">
    <location>
        <begin position="133"/>
        <end position="154"/>
    </location>
</feature>
<evidence type="ECO:0000313" key="6">
    <source>
        <dbReference type="EMBL" id="EFC05396.1"/>
    </source>
</evidence>
<feature type="transmembrane region" description="Helical" evidence="5">
    <location>
        <begin position="268"/>
        <end position="285"/>
    </location>
</feature>
<dbReference type="RefSeq" id="WP_006627406.1">
    <property type="nucleotide sequence ID" value="NZ_ADFR01000014.1"/>
</dbReference>
<dbReference type="PANTHER" id="PTHR11048">
    <property type="entry name" value="PRENYLTRANSFERASES"/>
    <property type="match status" value="1"/>
</dbReference>
<feature type="transmembrane region" description="Helical" evidence="5">
    <location>
        <begin position="231"/>
        <end position="248"/>
    </location>
</feature>
<comment type="caution">
    <text evidence="6">The sequence shown here is derived from an EMBL/GenBank/DDBJ whole genome shotgun (WGS) entry which is preliminary data.</text>
</comment>
<proteinExistence type="predicted"/>
<sequence>MERVRNYIKLMRLKHCVKNILILLPLVFSGELFQYGKLLSSALGFLAFSFLASAVYILNDIQDVEKDRLHPKKKFRPIASGKVSEKQGKVLSVVAMIGAITLNFLATTNYVSFIFLGIYLVMNIFYSKGLKNVPLLDIVVLASGFLLRLIYGGIVTNIHISNWLYLTVITASFYMGLGKRRNELGKSGNQINTRKVLKYYNYAFLDKNMYMCLGLTNAFYALWVIGTQKEVMIWTVPMVMVLGMKYSLNIERDSDGDPVEVILQDKILWLLGILYSALVIGAIYLV</sequence>
<dbReference type="EMBL" id="ADFR01000014">
    <property type="protein sequence ID" value="EFC05396.1"/>
    <property type="molecule type" value="Genomic_DNA"/>
</dbReference>
<dbReference type="GO" id="GO:0009247">
    <property type="term" value="P:glycolipid biosynthetic process"/>
    <property type="evidence" value="ECO:0007669"/>
    <property type="project" value="TreeGrafter"/>
</dbReference>
<keyword evidence="7" id="KW-1185">Reference proteome</keyword>
<keyword evidence="4 5" id="KW-0472">Membrane</keyword>
<dbReference type="InterPro" id="IPR044878">
    <property type="entry name" value="UbiA_sf"/>
</dbReference>
<dbReference type="CDD" id="cd13963">
    <property type="entry name" value="PT_UbiA_2"/>
    <property type="match status" value="1"/>
</dbReference>
<dbReference type="InterPro" id="IPR039653">
    <property type="entry name" value="Prenyltransferase"/>
</dbReference>
<gene>
    <name evidence="6" type="ORF">HMPREF9013_0330</name>
</gene>
<name>D2MPU3_9FIRM</name>
<keyword evidence="2 5" id="KW-0812">Transmembrane</keyword>
<reference evidence="7" key="1">
    <citation type="submission" date="2009-12" db="EMBL/GenBank/DDBJ databases">
        <title>Sequence of Clostridiales genomosp. BVAB3 str. UPII9-5.</title>
        <authorList>
            <person name="Madupu R."/>
            <person name="Durkin A.S."/>
            <person name="Torralba M."/>
            <person name="Methe B."/>
            <person name="Sutton G.G."/>
            <person name="Strausberg R.L."/>
            <person name="Nelson K.E."/>
        </authorList>
    </citation>
    <scope>NUCLEOTIDE SEQUENCE [LARGE SCALE GENOMIC DNA]</scope>
    <source>
        <strain evidence="7">W1219</strain>
    </source>
</reference>
<dbReference type="Gene3D" id="1.10.357.140">
    <property type="entry name" value="UbiA prenyltransferase"/>
    <property type="match status" value="1"/>
</dbReference>
<dbReference type="STRING" id="679192.HMPREF9013_0330"/>
<dbReference type="Pfam" id="PF01040">
    <property type="entry name" value="UbiA"/>
    <property type="match status" value="1"/>
</dbReference>
<dbReference type="eggNOG" id="COG0382">
    <property type="taxonomic scope" value="Bacteria"/>
</dbReference>
<dbReference type="InterPro" id="IPR000537">
    <property type="entry name" value="UbiA_prenyltransferase"/>
</dbReference>
<feature type="transmembrane region" description="Helical" evidence="5">
    <location>
        <begin position="208"/>
        <end position="225"/>
    </location>
</feature>
<evidence type="ECO:0000256" key="2">
    <source>
        <dbReference type="ARBA" id="ARBA00022692"/>
    </source>
</evidence>
<dbReference type="GO" id="GO:0016765">
    <property type="term" value="F:transferase activity, transferring alkyl or aryl (other than methyl) groups"/>
    <property type="evidence" value="ECO:0007669"/>
    <property type="project" value="InterPro"/>
</dbReference>
<comment type="subcellular location">
    <subcellularLocation>
        <location evidence="1">Membrane</location>
        <topology evidence="1">Multi-pass membrane protein</topology>
    </subcellularLocation>
</comment>
<evidence type="ECO:0000313" key="7">
    <source>
        <dbReference type="Proteomes" id="UP000005017"/>
    </source>
</evidence>
<evidence type="ECO:0000256" key="3">
    <source>
        <dbReference type="ARBA" id="ARBA00022989"/>
    </source>
</evidence>
<feature type="transmembrane region" description="Helical" evidence="5">
    <location>
        <begin position="110"/>
        <end position="126"/>
    </location>
</feature>
<keyword evidence="3 5" id="KW-1133">Transmembrane helix</keyword>
<evidence type="ECO:0000256" key="1">
    <source>
        <dbReference type="ARBA" id="ARBA00004141"/>
    </source>
</evidence>
<dbReference type="Proteomes" id="UP000005017">
    <property type="component" value="Unassembled WGS sequence"/>
</dbReference>
<evidence type="ECO:0000256" key="5">
    <source>
        <dbReference type="SAM" id="Phobius"/>
    </source>
</evidence>